<keyword evidence="2" id="KW-0456">Lyase</keyword>
<dbReference type="Proteomes" id="UP001139721">
    <property type="component" value="Unassembled WGS sequence"/>
</dbReference>
<evidence type="ECO:0000313" key="3">
    <source>
        <dbReference type="Proteomes" id="UP001139721"/>
    </source>
</evidence>
<dbReference type="InterPro" id="IPR015813">
    <property type="entry name" value="Pyrv/PenolPyrv_kinase-like_dom"/>
</dbReference>
<gene>
    <name evidence="2" type="ORF">LOX96_08890</name>
</gene>
<protein>
    <submittedName>
        <fullName evidence="2">Isocitrate lyase/PEP mutase family protein</fullName>
    </submittedName>
</protein>
<comment type="caution">
    <text evidence="2">The sequence shown here is derived from an EMBL/GenBank/DDBJ whole genome shotgun (WGS) entry which is preliminary data.</text>
</comment>
<dbReference type="PANTHER" id="PTHR42905">
    <property type="entry name" value="PHOSPHOENOLPYRUVATE CARBOXYLASE"/>
    <property type="match status" value="1"/>
</dbReference>
<dbReference type="AlphaFoldDB" id="A0A9X2D090"/>
<dbReference type="EMBL" id="JAJKBJ010000009">
    <property type="protein sequence ID" value="MCL9684205.1"/>
    <property type="molecule type" value="Genomic_DNA"/>
</dbReference>
<organism evidence="2 3">
    <name type="scientific">Legionella maioricensis</name>
    <dbReference type="NCBI Taxonomy" id="2896528"/>
    <lineage>
        <taxon>Bacteria</taxon>
        <taxon>Pseudomonadati</taxon>
        <taxon>Pseudomonadota</taxon>
        <taxon>Gammaproteobacteria</taxon>
        <taxon>Legionellales</taxon>
        <taxon>Legionellaceae</taxon>
        <taxon>Legionella</taxon>
    </lineage>
</organism>
<dbReference type="Gene3D" id="3.20.20.60">
    <property type="entry name" value="Phosphoenolpyruvate-binding domains"/>
    <property type="match status" value="1"/>
</dbReference>
<dbReference type="GO" id="GO:0046872">
    <property type="term" value="F:metal ion binding"/>
    <property type="evidence" value="ECO:0007669"/>
    <property type="project" value="UniProtKB-KW"/>
</dbReference>
<dbReference type="InterPro" id="IPR040442">
    <property type="entry name" value="Pyrv_kinase-like_dom_sf"/>
</dbReference>
<name>A0A9X2D090_9GAMM</name>
<dbReference type="RefSeq" id="WP_250421116.1">
    <property type="nucleotide sequence ID" value="NZ_JAJKBJ010000009.1"/>
</dbReference>
<dbReference type="InterPro" id="IPR039556">
    <property type="entry name" value="ICL/PEPM"/>
</dbReference>
<dbReference type="GO" id="GO:0016833">
    <property type="term" value="F:oxo-acid-lyase activity"/>
    <property type="evidence" value="ECO:0007669"/>
    <property type="project" value="UniProtKB-ARBA"/>
</dbReference>
<dbReference type="SUPFAM" id="SSF51621">
    <property type="entry name" value="Phosphoenolpyruvate/pyruvate domain"/>
    <property type="match status" value="1"/>
</dbReference>
<evidence type="ECO:0000256" key="1">
    <source>
        <dbReference type="ARBA" id="ARBA00022723"/>
    </source>
</evidence>
<dbReference type="CDD" id="cd00377">
    <property type="entry name" value="ICL_PEPM"/>
    <property type="match status" value="1"/>
</dbReference>
<accession>A0A9X2D090</accession>
<evidence type="ECO:0000313" key="2">
    <source>
        <dbReference type="EMBL" id="MCL9684205.1"/>
    </source>
</evidence>
<sequence length="285" mass="31171">MKGKLLRSLFVDELITAPGVFDGLSAKLATQEGFKAIYASGGAIARSTGRPDIGLLSLTEVAQRMHEIANATHLPVIADADTGFGNELNTVRTVQEFEQAGVAAIHIEDQTFPKRCGHLSGKTLISKEEMGIKIRTAIKARSQTDFLIIARTDAIAVEGFSKAIERSRYYLDAGADMIFVEAPETIEQIEKIATAIAQPKVINMFYGGKTPLVSSEELRQMGYNIAIIPSDLQRAAMKAMQQTLKALQIHGNSSSIANTLLSFKEREEIIETDKFFKFVTTLEST</sequence>
<dbReference type="InterPro" id="IPR018523">
    <property type="entry name" value="Isocitrate_lyase_ph_CS"/>
</dbReference>
<keyword evidence="3" id="KW-1185">Reference proteome</keyword>
<proteinExistence type="predicted"/>
<keyword evidence="1" id="KW-0479">Metal-binding</keyword>
<reference evidence="2" key="1">
    <citation type="submission" date="2021-11" db="EMBL/GenBank/DDBJ databases">
        <title>Legionella maioricencis sp. nov., a new species isolated from hot water samples in Mallorca.</title>
        <authorList>
            <person name="Crespi S."/>
            <person name="Drasar V."/>
            <person name="Salva-Serra F."/>
            <person name="Jaen-Luchoro D."/>
            <person name="Pineiro-Iglesias B."/>
            <person name="Aliaga F."/>
            <person name="Fernandez-Juarez V."/>
            <person name="Coll G."/>
            <person name="Moore E.R.B."/>
            <person name="Bennasar-Figueras A."/>
        </authorList>
    </citation>
    <scope>NUCLEOTIDE SEQUENCE</scope>
    <source>
        <strain evidence="2">HCPI-6</strain>
    </source>
</reference>
<dbReference type="Pfam" id="PF13714">
    <property type="entry name" value="PEP_mutase"/>
    <property type="match status" value="1"/>
</dbReference>
<dbReference type="PANTHER" id="PTHR42905:SF5">
    <property type="entry name" value="CARBOXYVINYL-CARBOXYPHOSPHONATE PHOSPHORYLMUTASE, CHLOROPLASTIC"/>
    <property type="match status" value="1"/>
</dbReference>
<dbReference type="PROSITE" id="PS00161">
    <property type="entry name" value="ISOCITRATE_LYASE"/>
    <property type="match status" value="1"/>
</dbReference>